<dbReference type="Gene3D" id="2.60.40.10">
    <property type="entry name" value="Immunoglobulins"/>
    <property type="match status" value="2"/>
</dbReference>
<evidence type="ECO:0000256" key="12">
    <source>
        <dbReference type="ARBA" id="ARBA00023139"/>
    </source>
</evidence>
<evidence type="ECO:0000256" key="15">
    <source>
        <dbReference type="ARBA" id="ARBA00023288"/>
    </source>
</evidence>
<dbReference type="Pfam" id="PF09294">
    <property type="entry name" value="Interfer-bind"/>
    <property type="match status" value="1"/>
</dbReference>
<dbReference type="AlphaFoldDB" id="A0AAV1PN94"/>
<evidence type="ECO:0000256" key="8">
    <source>
        <dbReference type="ARBA" id="ARBA00022729"/>
    </source>
</evidence>
<keyword evidence="7" id="KW-0356">Hemostasis</keyword>
<feature type="domain" description="Fibronectin type-III" evidence="19">
    <location>
        <begin position="11"/>
        <end position="108"/>
    </location>
</feature>
<keyword evidence="22" id="KW-1185">Reference proteome</keyword>
<dbReference type="Pfam" id="PF01108">
    <property type="entry name" value="Tissue_fac"/>
    <property type="match status" value="1"/>
</dbReference>
<dbReference type="GO" id="GO:0007596">
    <property type="term" value="P:blood coagulation"/>
    <property type="evidence" value="ECO:0007669"/>
    <property type="project" value="UniProtKB-KW"/>
</dbReference>
<sequence>MKTIRAPVASLAVFILFFLFTNSALGSYPKAQNVTWKSTNFKTLLTWDPKPSADYSYTVEYSSLGQNIQRPYNCIRSSATVCDLSSFLKDLKAYYTADVLSVPPLGESSDSIEVFTSSPRFSPYKDTDIGRPDFTLEVSEDKKKTTLLVTDPITALSKDDQQQNIRDIFGDELEYKVTYRKNKSTGKKTYVSKSSVIEISGLDRGESYCFYVQAFIPSRSIDKQLGEKSHTQCSTNDQPSIFEMYSVGVIAAAILLILLVIVAIIAVTVFCCKRRNKAQKSGKEGVPLRSV</sequence>
<keyword evidence="12" id="KW-0564">Palmitate</keyword>
<evidence type="ECO:0000256" key="18">
    <source>
        <dbReference type="SAM" id="SignalP"/>
    </source>
</evidence>
<protein>
    <recommendedName>
        <fullName evidence="5">Tissue factor</fullName>
    </recommendedName>
    <alternativeName>
        <fullName evidence="16">Coagulation factor III</fullName>
    </alternativeName>
</protein>
<keyword evidence="14" id="KW-0325">Glycoprotein</keyword>
<evidence type="ECO:0000256" key="3">
    <source>
        <dbReference type="ARBA" id="ARBA00009197"/>
    </source>
</evidence>
<evidence type="ECO:0000256" key="4">
    <source>
        <dbReference type="ARBA" id="ARBA00011184"/>
    </source>
</evidence>
<dbReference type="FunFam" id="2.60.40.10:FF:000899">
    <property type="entry name" value="Tissue factor"/>
    <property type="match status" value="1"/>
</dbReference>
<evidence type="ECO:0000256" key="1">
    <source>
        <dbReference type="ARBA" id="ARBA00002201"/>
    </source>
</evidence>
<evidence type="ECO:0000256" key="7">
    <source>
        <dbReference type="ARBA" id="ARBA00022696"/>
    </source>
</evidence>
<evidence type="ECO:0000256" key="13">
    <source>
        <dbReference type="ARBA" id="ARBA00023157"/>
    </source>
</evidence>
<evidence type="ECO:0000256" key="2">
    <source>
        <dbReference type="ARBA" id="ARBA00004479"/>
    </source>
</evidence>
<proteinExistence type="inferred from homology"/>
<comment type="caution">
    <text evidence="21">The sequence shown here is derived from an EMBL/GenBank/DDBJ whole genome shotgun (WGS) entry which is preliminary data.</text>
</comment>
<evidence type="ECO:0000256" key="6">
    <source>
        <dbReference type="ARBA" id="ARBA00022692"/>
    </source>
</evidence>
<dbReference type="PANTHER" id="PTHR20859:SF22">
    <property type="entry name" value="TISSUE FACTOR"/>
    <property type="match status" value="1"/>
</dbReference>
<evidence type="ECO:0000259" key="20">
    <source>
        <dbReference type="Pfam" id="PF09294"/>
    </source>
</evidence>
<feature type="transmembrane region" description="Helical" evidence="17">
    <location>
        <begin position="244"/>
        <end position="271"/>
    </location>
</feature>
<dbReference type="InterPro" id="IPR001187">
    <property type="entry name" value="Tissue_factor"/>
</dbReference>
<dbReference type="InterPro" id="IPR050650">
    <property type="entry name" value="Type-II_Cytokine-TF_Rcpt"/>
</dbReference>
<keyword evidence="6 17" id="KW-0812">Transmembrane</keyword>
<dbReference type="EMBL" id="CAWUFR010000226">
    <property type="protein sequence ID" value="CAK6973272.1"/>
    <property type="molecule type" value="Genomic_DNA"/>
</dbReference>
<evidence type="ECO:0000313" key="22">
    <source>
        <dbReference type="Proteomes" id="UP001314229"/>
    </source>
</evidence>
<comment type="similarity">
    <text evidence="3">Belongs to the tissue factor family.</text>
</comment>
<evidence type="ECO:0000256" key="9">
    <source>
        <dbReference type="ARBA" id="ARBA00022989"/>
    </source>
</evidence>
<reference evidence="21 22" key="1">
    <citation type="submission" date="2024-01" db="EMBL/GenBank/DDBJ databases">
        <authorList>
            <person name="Alioto T."/>
            <person name="Alioto T."/>
            <person name="Gomez Garrido J."/>
        </authorList>
    </citation>
    <scope>NUCLEOTIDE SEQUENCE [LARGE SCALE GENOMIC DNA]</scope>
</reference>
<comment type="subcellular location">
    <subcellularLocation>
        <location evidence="2">Membrane</location>
        <topology evidence="2">Single-pass type I membrane protein</topology>
    </subcellularLocation>
</comment>
<comment type="subunit">
    <text evidence="4">Interacts with HSPE; the interaction, inhibited by heparin, promotes the generation of activated factor X and activates coagulation in the presence of activated factor VII.</text>
</comment>
<dbReference type="InterPro" id="IPR013783">
    <property type="entry name" value="Ig-like_fold"/>
</dbReference>
<keyword evidence="11 17" id="KW-0472">Membrane</keyword>
<dbReference type="Proteomes" id="UP001314229">
    <property type="component" value="Unassembled WGS sequence"/>
</dbReference>
<feature type="signal peptide" evidence="18">
    <location>
        <begin position="1"/>
        <end position="26"/>
    </location>
</feature>
<dbReference type="InterPro" id="IPR036116">
    <property type="entry name" value="FN3_sf"/>
</dbReference>
<feature type="chain" id="PRO_5043606528" description="Tissue factor" evidence="18">
    <location>
        <begin position="27"/>
        <end position="291"/>
    </location>
</feature>
<dbReference type="InterPro" id="IPR003961">
    <property type="entry name" value="FN3_dom"/>
</dbReference>
<evidence type="ECO:0000256" key="5">
    <source>
        <dbReference type="ARBA" id="ARBA00018722"/>
    </source>
</evidence>
<keyword evidence="13" id="KW-1015">Disulfide bond</keyword>
<evidence type="ECO:0000256" key="16">
    <source>
        <dbReference type="ARBA" id="ARBA00031171"/>
    </source>
</evidence>
<evidence type="ECO:0000256" key="17">
    <source>
        <dbReference type="SAM" id="Phobius"/>
    </source>
</evidence>
<feature type="domain" description="Interferon/interleukin receptor" evidence="20">
    <location>
        <begin position="127"/>
        <end position="235"/>
    </location>
</feature>
<dbReference type="PANTHER" id="PTHR20859">
    <property type="entry name" value="INTERFERON/INTERLEUKIN RECEPTOR"/>
    <property type="match status" value="1"/>
</dbReference>
<dbReference type="GO" id="GO:0004896">
    <property type="term" value="F:cytokine receptor activity"/>
    <property type="evidence" value="ECO:0007669"/>
    <property type="project" value="TreeGrafter"/>
</dbReference>
<evidence type="ECO:0000256" key="11">
    <source>
        <dbReference type="ARBA" id="ARBA00023136"/>
    </source>
</evidence>
<name>A0AAV1PN94_SCOSC</name>
<evidence type="ECO:0000256" key="14">
    <source>
        <dbReference type="ARBA" id="ARBA00023180"/>
    </source>
</evidence>
<dbReference type="GO" id="GO:0005886">
    <property type="term" value="C:plasma membrane"/>
    <property type="evidence" value="ECO:0007669"/>
    <property type="project" value="TreeGrafter"/>
</dbReference>
<evidence type="ECO:0000313" key="21">
    <source>
        <dbReference type="EMBL" id="CAK6973272.1"/>
    </source>
</evidence>
<keyword evidence="8 18" id="KW-0732">Signal</keyword>
<dbReference type="InterPro" id="IPR015373">
    <property type="entry name" value="Interferon/interleukin_rcp_dom"/>
</dbReference>
<gene>
    <name evidence="21" type="ORF">FSCOSCO3_A021889</name>
</gene>
<accession>A0AAV1PN94</accession>
<dbReference type="PRINTS" id="PR00346">
    <property type="entry name" value="TISSUEFACTOR"/>
</dbReference>
<organism evidence="21 22">
    <name type="scientific">Scomber scombrus</name>
    <name type="common">Atlantic mackerel</name>
    <name type="synonym">Scomber vernalis</name>
    <dbReference type="NCBI Taxonomy" id="13677"/>
    <lineage>
        <taxon>Eukaryota</taxon>
        <taxon>Metazoa</taxon>
        <taxon>Chordata</taxon>
        <taxon>Craniata</taxon>
        <taxon>Vertebrata</taxon>
        <taxon>Euteleostomi</taxon>
        <taxon>Actinopterygii</taxon>
        <taxon>Neopterygii</taxon>
        <taxon>Teleostei</taxon>
        <taxon>Neoteleostei</taxon>
        <taxon>Acanthomorphata</taxon>
        <taxon>Pelagiaria</taxon>
        <taxon>Scombriformes</taxon>
        <taxon>Scombridae</taxon>
        <taxon>Scomber</taxon>
    </lineage>
</organism>
<evidence type="ECO:0000256" key="10">
    <source>
        <dbReference type="ARBA" id="ARBA00023084"/>
    </source>
</evidence>
<keyword evidence="10" id="KW-0094">Blood coagulation</keyword>
<comment type="function">
    <text evidence="1">Initiates blood coagulation by forming a complex with circulating factor VII or VIIa. The [TF:VIIa] complex activates factors IX or X by specific limited proteolysis. TF plays a role in normal hemostasis by initiating the cell-surface assembly and propagation of the coagulation protease cascade.</text>
</comment>
<keyword evidence="15" id="KW-0449">Lipoprotein</keyword>
<keyword evidence="9 17" id="KW-1133">Transmembrane helix</keyword>
<dbReference type="SUPFAM" id="SSF49265">
    <property type="entry name" value="Fibronectin type III"/>
    <property type="match status" value="2"/>
</dbReference>
<evidence type="ECO:0000259" key="19">
    <source>
        <dbReference type="Pfam" id="PF01108"/>
    </source>
</evidence>